<evidence type="ECO:0000259" key="3">
    <source>
        <dbReference type="Pfam" id="PF00294"/>
    </source>
</evidence>
<organism evidence="4 5">
    <name type="scientific">Microvirga puerhi</name>
    <dbReference type="NCBI Taxonomy" id="2876078"/>
    <lineage>
        <taxon>Bacteria</taxon>
        <taxon>Pseudomonadati</taxon>
        <taxon>Pseudomonadota</taxon>
        <taxon>Alphaproteobacteria</taxon>
        <taxon>Hyphomicrobiales</taxon>
        <taxon>Methylobacteriaceae</taxon>
        <taxon>Microvirga</taxon>
    </lineage>
</organism>
<keyword evidence="1" id="KW-0808">Transferase</keyword>
<dbReference type="InterPro" id="IPR002173">
    <property type="entry name" value="Carboh/pur_kinase_PfkB_CS"/>
</dbReference>
<evidence type="ECO:0000256" key="1">
    <source>
        <dbReference type="ARBA" id="ARBA00022679"/>
    </source>
</evidence>
<dbReference type="SUPFAM" id="SSF53613">
    <property type="entry name" value="Ribokinase-like"/>
    <property type="match status" value="1"/>
</dbReference>
<dbReference type="Pfam" id="PF00294">
    <property type="entry name" value="PfkB"/>
    <property type="match status" value="1"/>
</dbReference>
<sequence length="307" mass="32247">MSGKPAVESSVLCLGRTYCDLIFTGLEGLPALGRELFATNLTVVPGGGAFITATHLASLGRCVQLVTRVGTDPVSVALEEALDSSGIGLEFVERASDAGPQMTVAIALEGDRAFLSHRAGHGRPASLPEALMAPGVRHVHVAEYATLLENPGIIQQAKERGLTVSLDPSWDETLIYGSDFLQKCHGVDVFLPNLEEGRALARSENLETILSYLSGHFPLIVLKIGAEGGVLARGGDRISLAAPRVPVVDTTGAGDAFNAGFLHCWLEGRDDQSSLVAAIEVGSLSVQYAGGAARPRDALQSVDYSVF</sequence>
<gene>
    <name evidence="4" type="ORF">K9B37_20055</name>
</gene>
<dbReference type="EMBL" id="JAIRBM010000019">
    <property type="protein sequence ID" value="MBZ6078556.1"/>
    <property type="molecule type" value="Genomic_DNA"/>
</dbReference>
<dbReference type="PANTHER" id="PTHR10584:SF167">
    <property type="entry name" value="PFKB DOMAIN PROTEIN"/>
    <property type="match status" value="1"/>
</dbReference>
<dbReference type="CDD" id="cd01166">
    <property type="entry name" value="KdgK"/>
    <property type="match status" value="1"/>
</dbReference>
<dbReference type="InterPro" id="IPR011611">
    <property type="entry name" value="PfkB_dom"/>
</dbReference>
<evidence type="ECO:0000313" key="4">
    <source>
        <dbReference type="EMBL" id="MBZ6078556.1"/>
    </source>
</evidence>
<accession>A0ABS7VTT1</accession>
<dbReference type="Gene3D" id="3.40.1190.20">
    <property type="match status" value="1"/>
</dbReference>
<proteinExistence type="predicted"/>
<dbReference type="GO" id="GO:0016301">
    <property type="term" value="F:kinase activity"/>
    <property type="evidence" value="ECO:0007669"/>
    <property type="project" value="UniProtKB-KW"/>
</dbReference>
<reference evidence="4 5" key="1">
    <citation type="submission" date="2021-09" db="EMBL/GenBank/DDBJ databases">
        <title>The complete genome sequence of a new microorganism.</title>
        <authorList>
            <person name="Zi Z."/>
        </authorList>
    </citation>
    <scope>NUCLEOTIDE SEQUENCE [LARGE SCALE GENOMIC DNA]</scope>
    <source>
        <strain evidence="4 5">WGZ8</strain>
    </source>
</reference>
<dbReference type="Proteomes" id="UP000704176">
    <property type="component" value="Unassembled WGS sequence"/>
</dbReference>
<evidence type="ECO:0000313" key="5">
    <source>
        <dbReference type="Proteomes" id="UP000704176"/>
    </source>
</evidence>
<dbReference type="RefSeq" id="WP_224315328.1">
    <property type="nucleotide sequence ID" value="NZ_JAIRBM010000019.1"/>
</dbReference>
<dbReference type="PROSITE" id="PS00584">
    <property type="entry name" value="PFKB_KINASES_2"/>
    <property type="match status" value="1"/>
</dbReference>
<keyword evidence="2 4" id="KW-0418">Kinase</keyword>
<comment type="caution">
    <text evidence="4">The sequence shown here is derived from an EMBL/GenBank/DDBJ whole genome shotgun (WGS) entry which is preliminary data.</text>
</comment>
<protein>
    <submittedName>
        <fullName evidence="4">Sugar kinase</fullName>
    </submittedName>
</protein>
<dbReference type="PANTHER" id="PTHR10584">
    <property type="entry name" value="SUGAR KINASE"/>
    <property type="match status" value="1"/>
</dbReference>
<feature type="domain" description="Carbohydrate kinase PfkB" evidence="3">
    <location>
        <begin position="11"/>
        <end position="293"/>
    </location>
</feature>
<dbReference type="InterPro" id="IPR029056">
    <property type="entry name" value="Ribokinase-like"/>
</dbReference>
<keyword evidence="5" id="KW-1185">Reference proteome</keyword>
<evidence type="ECO:0000256" key="2">
    <source>
        <dbReference type="ARBA" id="ARBA00022777"/>
    </source>
</evidence>
<name>A0ABS7VTT1_9HYPH</name>